<dbReference type="GO" id="GO:0046872">
    <property type="term" value="F:metal ion binding"/>
    <property type="evidence" value="ECO:0007669"/>
    <property type="project" value="UniProtKB-KW"/>
</dbReference>
<reference evidence="8" key="1">
    <citation type="submission" date="2013-11" db="EMBL/GenBank/DDBJ databases">
        <title>Genome sequencing of Bartonella spp. isolated from human blood.</title>
        <authorList>
            <person name="Raoult D."/>
        </authorList>
    </citation>
    <scope>NUCLEOTIDE SEQUENCE</scope>
    <source>
        <strain evidence="8">BM1374165</strain>
    </source>
</reference>
<dbReference type="PANTHER" id="PTHR43281">
    <property type="entry name" value="FARNESYL DIPHOSPHATE SYNTHASE"/>
    <property type="match status" value="1"/>
</dbReference>
<proteinExistence type="inferred from homology"/>
<dbReference type="STRING" id="38323.BM1374165_01576"/>
<dbReference type="EMBL" id="HG969191">
    <property type="protein sequence ID" value="CDO47549.1"/>
    <property type="molecule type" value="Genomic_DNA"/>
</dbReference>
<protein>
    <submittedName>
        <fullName evidence="7">Geranyltranstransferase</fullName>
    </submittedName>
</protein>
<dbReference type="AlphaFoldDB" id="X5MGS7"/>
<dbReference type="GO" id="GO:0004659">
    <property type="term" value="F:prenyltransferase activity"/>
    <property type="evidence" value="ECO:0007669"/>
    <property type="project" value="InterPro"/>
</dbReference>
<accession>X5MGS7</accession>
<evidence type="ECO:0000313" key="8">
    <source>
        <dbReference type="Proteomes" id="UP000019801"/>
    </source>
</evidence>
<evidence type="ECO:0000256" key="1">
    <source>
        <dbReference type="ARBA" id="ARBA00001946"/>
    </source>
</evidence>
<evidence type="ECO:0000256" key="6">
    <source>
        <dbReference type="ARBA" id="ARBA00023229"/>
    </source>
</evidence>
<dbReference type="PATRIC" id="fig|38323.4.peg.1786"/>
<organism evidence="7 8">
    <name type="scientific">Bartonella henselae</name>
    <name type="common">Rochalimaea henselae</name>
    <dbReference type="NCBI Taxonomy" id="38323"/>
    <lineage>
        <taxon>Bacteria</taxon>
        <taxon>Pseudomonadati</taxon>
        <taxon>Pseudomonadota</taxon>
        <taxon>Alphaproteobacteria</taxon>
        <taxon>Hyphomicrobiales</taxon>
        <taxon>Bartonellaceae</taxon>
        <taxon>Bartonella</taxon>
    </lineage>
</organism>
<comment type="similarity">
    <text evidence="2">Belongs to the FPP/GGPP synthase family.</text>
</comment>
<name>X5MGS7_BARHN</name>
<dbReference type="Pfam" id="PF00348">
    <property type="entry name" value="polyprenyl_synt"/>
    <property type="match status" value="1"/>
</dbReference>
<dbReference type="GO" id="GO:0008299">
    <property type="term" value="P:isoprenoid biosynthetic process"/>
    <property type="evidence" value="ECO:0007669"/>
    <property type="project" value="UniProtKB-KW"/>
</dbReference>
<dbReference type="InterPro" id="IPR000092">
    <property type="entry name" value="Polyprenyl_synt"/>
</dbReference>
<evidence type="ECO:0000256" key="3">
    <source>
        <dbReference type="ARBA" id="ARBA00022679"/>
    </source>
</evidence>
<dbReference type="KEGG" id="bhs:BM1374165_01576"/>
<evidence type="ECO:0000256" key="5">
    <source>
        <dbReference type="ARBA" id="ARBA00022842"/>
    </source>
</evidence>
<evidence type="ECO:0000313" key="7">
    <source>
        <dbReference type="EMBL" id="CDO47549.1"/>
    </source>
</evidence>
<dbReference type="PANTHER" id="PTHR43281:SF1">
    <property type="entry name" value="FARNESYL DIPHOSPHATE SYNTHASE"/>
    <property type="match status" value="1"/>
</dbReference>
<dbReference type="PROSITE" id="PS00444">
    <property type="entry name" value="POLYPRENYL_SYNTHASE_2"/>
    <property type="match status" value="1"/>
</dbReference>
<dbReference type="SUPFAM" id="SSF48576">
    <property type="entry name" value="Terpenoid synthases"/>
    <property type="match status" value="1"/>
</dbReference>
<evidence type="ECO:0000256" key="4">
    <source>
        <dbReference type="ARBA" id="ARBA00022723"/>
    </source>
</evidence>
<dbReference type="InterPro" id="IPR033749">
    <property type="entry name" value="Polyprenyl_synt_CS"/>
</dbReference>
<dbReference type="Gene3D" id="1.10.600.10">
    <property type="entry name" value="Farnesyl Diphosphate Synthase"/>
    <property type="match status" value="1"/>
</dbReference>
<dbReference type="Proteomes" id="UP000019801">
    <property type="component" value="Chromosome I"/>
</dbReference>
<dbReference type="InterPro" id="IPR008949">
    <property type="entry name" value="Isoprenoid_synthase_dom_sf"/>
</dbReference>
<keyword evidence="5" id="KW-0460">Magnesium</keyword>
<sequence>MKTATLISFACQAGTIIGNAAKELTEKLAAFGTYLGLTFQLTDDLLDVTASTKVLGKTARKDETGHKATFVRLQGIEETKKSETNSSLKQKHF</sequence>
<comment type="cofactor">
    <cofactor evidence="1">
        <name>Mg(2+)</name>
        <dbReference type="ChEBI" id="CHEBI:18420"/>
    </cofactor>
</comment>
<keyword evidence="3 7" id="KW-0808">Transferase</keyword>
<evidence type="ECO:0000256" key="2">
    <source>
        <dbReference type="ARBA" id="ARBA00006706"/>
    </source>
</evidence>
<keyword evidence="6" id="KW-0414">Isoprene biosynthesis</keyword>
<keyword evidence="4" id="KW-0479">Metal-binding</keyword>
<gene>
    <name evidence="7" type="primary">ispA_2</name>
    <name evidence="7" type="ORF">BM1374165_01576</name>
</gene>